<proteinExistence type="predicted"/>
<keyword evidence="1" id="KW-1133">Transmembrane helix</keyword>
<reference evidence="2 3" key="1">
    <citation type="journal article" date="2015" name="Nature">
        <title>rRNA introns, odd ribosomes, and small enigmatic genomes across a large radiation of phyla.</title>
        <authorList>
            <person name="Brown C.T."/>
            <person name="Hug L.A."/>
            <person name="Thomas B.C."/>
            <person name="Sharon I."/>
            <person name="Castelle C.J."/>
            <person name="Singh A."/>
            <person name="Wilkins M.J."/>
            <person name="Williams K.H."/>
            <person name="Banfield J.F."/>
        </authorList>
    </citation>
    <scope>NUCLEOTIDE SEQUENCE [LARGE SCALE GENOMIC DNA]</scope>
</reference>
<evidence type="ECO:0000313" key="3">
    <source>
        <dbReference type="Proteomes" id="UP000034793"/>
    </source>
</evidence>
<keyword evidence="1" id="KW-0812">Transmembrane</keyword>
<evidence type="ECO:0000313" key="2">
    <source>
        <dbReference type="EMBL" id="KKR30486.1"/>
    </source>
</evidence>
<accession>A0A0G0PZG6</accession>
<feature type="transmembrane region" description="Helical" evidence="1">
    <location>
        <begin position="25"/>
        <end position="49"/>
    </location>
</feature>
<dbReference type="AlphaFoldDB" id="A0A0G0PZG6"/>
<keyword evidence="1" id="KW-0472">Membrane</keyword>
<sequence>MDPLKFLNKSFGVYNIRGIYVEPTYWMAGAIVLLIFLLLFTVARIRWLYVHWNLGKSSMSMLFWGFLLAFIVEGFFILGGRTLFTEILGWKSAPKPISTLLDISRAKMIGVMGVTDEIPDSSAKEPPTYQSIVGDFESLSSDDKEAAKNFICAP</sequence>
<dbReference type="EMBL" id="LBXL01000006">
    <property type="protein sequence ID" value="KKR30486.1"/>
    <property type="molecule type" value="Genomic_DNA"/>
</dbReference>
<dbReference type="Proteomes" id="UP000034793">
    <property type="component" value="Unassembled WGS sequence"/>
</dbReference>
<protein>
    <submittedName>
        <fullName evidence="2">Uncharacterized protein</fullName>
    </submittedName>
</protein>
<organism evidence="2 3">
    <name type="scientific">Candidatus Woesebacteria bacterium GW2011_GWA1_39_8</name>
    <dbReference type="NCBI Taxonomy" id="1618552"/>
    <lineage>
        <taxon>Bacteria</taxon>
        <taxon>Candidatus Woeseibacteriota</taxon>
    </lineage>
</organism>
<comment type="caution">
    <text evidence="2">The sequence shown here is derived from an EMBL/GenBank/DDBJ whole genome shotgun (WGS) entry which is preliminary data.</text>
</comment>
<gene>
    <name evidence="2" type="ORF">UT61_C0006G0042</name>
</gene>
<feature type="transmembrane region" description="Helical" evidence="1">
    <location>
        <begin position="61"/>
        <end position="84"/>
    </location>
</feature>
<evidence type="ECO:0000256" key="1">
    <source>
        <dbReference type="SAM" id="Phobius"/>
    </source>
</evidence>
<name>A0A0G0PZG6_9BACT</name>